<sequence length="551" mass="62042">MIRVAMVQHSTAIWGSKSLLSCLPFGVGHASEGVCLLLKIGPYRILLDCGLADMQPLTQNKKPPVDLVFCSHAHSDHIRGLMALHQTYPQLPVYASEVTVQLLSLQWPDSTEEIGSFCQGWPWRAPIALFDDLTVEIFPAGHLPGAAVVLFTYKTPKRTYKVLYTGDFSLSNFQLVEGLSIDLLRGVSPDVLIIEGSYGTERHPHRRQQEKQLMNRIYHAIAEGQNVLLPVPALGLGQEILKLLRSHHQFTGRDIDIWVGGKIAKACDAYLEILPQFPASVQNFAKHQPLFWDERICPRLRRLPEKPTPLGGTTPIILLIDRLEEVSKYLQGDKPWLMLAPQHLHDINLENPRLKAAQRSGLISQETYLLAEHSDSRNTTQLIHNLRPQHIMFVHGSPLYLADLTSLEELQSRYQLHSPSVGTLVELPIGDRFMQPTPPAPSHYEGELNESDSIVTITLPDPITRDPRWSNFADTGLVEARWQGEELLLRGVSQRELLSESPNRITKALEEMDCCRVCVHYKSQRCWNPASPLYGFKVVAEGYCPVFEANI</sequence>
<dbReference type="GO" id="GO:0004521">
    <property type="term" value="F:RNA endonuclease activity"/>
    <property type="evidence" value="ECO:0007669"/>
    <property type="project" value="TreeGrafter"/>
</dbReference>
<dbReference type="InterPro" id="IPR036866">
    <property type="entry name" value="RibonucZ/Hydroxyglut_hydro"/>
</dbReference>
<dbReference type="PANTHER" id="PTHR11203:SF37">
    <property type="entry name" value="INTEGRATOR COMPLEX SUBUNIT 11"/>
    <property type="match status" value="1"/>
</dbReference>
<feature type="domain" description="Metallo-beta-lactamase" evidence="1">
    <location>
        <begin position="32"/>
        <end position="221"/>
    </location>
</feature>
<reference evidence="3" key="1">
    <citation type="journal article" date="2015" name="Genome">
        <title>Whole Genome Sequence of the Non-Microcystin-Producing Microcystis aeruginosa Strain NIES-44.</title>
        <authorList>
            <person name="Okano K."/>
            <person name="Miyata N."/>
            <person name="Ozaki Y."/>
        </authorList>
    </citation>
    <scope>NUCLEOTIDE SEQUENCE [LARGE SCALE GENOMIC DNA]</scope>
    <source>
        <strain evidence="3">NIES-44</strain>
    </source>
</reference>
<dbReference type="SMART" id="SM00849">
    <property type="entry name" value="Lactamase_B"/>
    <property type="match status" value="1"/>
</dbReference>
<dbReference type="InterPro" id="IPR050698">
    <property type="entry name" value="MBL"/>
</dbReference>
<accession>A0A0A1VWY4</accession>
<dbReference type="Gene3D" id="3.60.15.10">
    <property type="entry name" value="Ribonuclease Z/Hydroxyacylglutathione hydrolase-like"/>
    <property type="match status" value="2"/>
</dbReference>
<dbReference type="AlphaFoldDB" id="A0A0A1VWY4"/>
<dbReference type="SUPFAM" id="SSF56281">
    <property type="entry name" value="Metallo-hydrolase/oxidoreductase"/>
    <property type="match status" value="1"/>
</dbReference>
<dbReference type="PANTHER" id="PTHR11203">
    <property type="entry name" value="CLEAVAGE AND POLYADENYLATION SPECIFICITY FACTOR FAMILY MEMBER"/>
    <property type="match status" value="1"/>
</dbReference>
<proteinExistence type="predicted"/>
<dbReference type="Proteomes" id="UP000030321">
    <property type="component" value="Unassembled WGS sequence"/>
</dbReference>
<protein>
    <submittedName>
        <fullName evidence="2">Cleavage and polyadenylation specificity factor, 73 kDa subunit</fullName>
    </submittedName>
</protein>
<gene>
    <name evidence="2" type="ORF">N44_02902</name>
</gene>
<dbReference type="InterPro" id="IPR001279">
    <property type="entry name" value="Metallo-B-lactamas"/>
</dbReference>
<evidence type="ECO:0000313" key="2">
    <source>
        <dbReference type="EMBL" id="GAL94322.1"/>
    </source>
</evidence>
<dbReference type="Gene3D" id="3.40.50.10890">
    <property type="match status" value="1"/>
</dbReference>
<dbReference type="EMBL" id="BBPA01000053">
    <property type="protein sequence ID" value="GAL94322.1"/>
    <property type="molecule type" value="Genomic_DNA"/>
</dbReference>
<name>A0A0A1VWY4_MICAE</name>
<comment type="caution">
    <text evidence="2">The sequence shown here is derived from an EMBL/GenBank/DDBJ whole genome shotgun (WGS) entry which is preliminary data.</text>
</comment>
<dbReference type="Pfam" id="PF12706">
    <property type="entry name" value="Lactamase_B_2"/>
    <property type="match status" value="1"/>
</dbReference>
<evidence type="ECO:0000313" key="3">
    <source>
        <dbReference type="Proteomes" id="UP000030321"/>
    </source>
</evidence>
<evidence type="ECO:0000259" key="1">
    <source>
        <dbReference type="SMART" id="SM00849"/>
    </source>
</evidence>
<organism evidence="2 3">
    <name type="scientific">Microcystis aeruginosa NIES-44</name>
    <dbReference type="NCBI Taxonomy" id="449439"/>
    <lineage>
        <taxon>Bacteria</taxon>
        <taxon>Bacillati</taxon>
        <taxon>Cyanobacteriota</taxon>
        <taxon>Cyanophyceae</taxon>
        <taxon>Oscillatoriophycideae</taxon>
        <taxon>Chroococcales</taxon>
        <taxon>Microcystaceae</taxon>
        <taxon>Microcystis</taxon>
    </lineage>
</organism>